<accession>A0ABS3AR33</accession>
<evidence type="ECO:0000259" key="1">
    <source>
        <dbReference type="Pfam" id="PF00456"/>
    </source>
</evidence>
<organism evidence="2 3">
    <name type="scientific">Simkania negevensis</name>
    <dbReference type="NCBI Taxonomy" id="83561"/>
    <lineage>
        <taxon>Bacteria</taxon>
        <taxon>Pseudomonadati</taxon>
        <taxon>Chlamydiota</taxon>
        <taxon>Chlamydiia</taxon>
        <taxon>Parachlamydiales</taxon>
        <taxon>Simkaniaceae</taxon>
        <taxon>Simkania</taxon>
    </lineage>
</organism>
<evidence type="ECO:0000313" key="2">
    <source>
        <dbReference type="EMBL" id="MBN4067196.1"/>
    </source>
</evidence>
<gene>
    <name evidence="2" type="ORF">JYU14_03835</name>
</gene>
<keyword evidence="3" id="KW-1185">Reference proteome</keyword>
<reference evidence="2 3" key="1">
    <citation type="submission" date="2021-02" db="EMBL/GenBank/DDBJ databases">
        <title>Activity-based single-cell genomes from oceanic crustal fluid captures similar information to metagenomic and metatranscriptomic surveys with orders of magnitude less sampling.</title>
        <authorList>
            <person name="D'Angelo T.S."/>
            <person name="Orcutt B.N."/>
        </authorList>
    </citation>
    <scope>NUCLEOTIDE SEQUENCE [LARGE SCALE GENOMIC DNA]</scope>
    <source>
        <strain evidence="2">AH-315-G07</strain>
    </source>
</reference>
<dbReference type="PANTHER" id="PTHR47514:SF2">
    <property type="entry name" value="TRANSKETOLASE"/>
    <property type="match status" value="1"/>
</dbReference>
<sequence length="278" mass="31220">MQQDIEKLIDKSHWLRNALYDMVMTKRLGHVPSCFSMVESIVALFYRGYLKHDPKNPKWEGRDRLFISKGHAAISIYPILVDLGIVAAEELDRYTKPDGLLRMYADPSIPTVEAICGSLGHGFSIACGHALSAKKDNKKNRSFVILGDGECYEGSVWETAMFAAHHKLDNLITIVDKNKLCIMGETEELMALDPLEEKWRAFGWNAISIDGHKYSELLPTLDTAVYAANGKPTAIIAHTTKGKGISFMENQPLWHNKMPTPEQDKQAREELCTNPITC</sequence>
<dbReference type="CDD" id="cd02012">
    <property type="entry name" value="TPP_TK"/>
    <property type="match status" value="1"/>
</dbReference>
<dbReference type="InterPro" id="IPR005474">
    <property type="entry name" value="Transketolase_N"/>
</dbReference>
<dbReference type="InterPro" id="IPR029061">
    <property type="entry name" value="THDP-binding"/>
</dbReference>
<protein>
    <submittedName>
        <fullName evidence="2">Transketolase</fullName>
    </submittedName>
</protein>
<evidence type="ECO:0000313" key="3">
    <source>
        <dbReference type="Proteomes" id="UP000722121"/>
    </source>
</evidence>
<proteinExistence type="predicted"/>
<comment type="caution">
    <text evidence="2">The sequence shown here is derived from an EMBL/GenBank/DDBJ whole genome shotgun (WGS) entry which is preliminary data.</text>
</comment>
<dbReference type="Pfam" id="PF00456">
    <property type="entry name" value="Transketolase_N"/>
    <property type="match status" value="1"/>
</dbReference>
<dbReference type="SUPFAM" id="SSF52518">
    <property type="entry name" value="Thiamin diphosphate-binding fold (THDP-binding)"/>
    <property type="match status" value="1"/>
</dbReference>
<dbReference type="Proteomes" id="UP000722121">
    <property type="component" value="Unassembled WGS sequence"/>
</dbReference>
<feature type="domain" description="Transketolase N-terminal" evidence="1">
    <location>
        <begin position="16"/>
        <end position="274"/>
    </location>
</feature>
<dbReference type="Gene3D" id="3.40.50.970">
    <property type="match status" value="1"/>
</dbReference>
<dbReference type="PANTHER" id="PTHR47514">
    <property type="entry name" value="TRANSKETOLASE N-TERMINAL SECTION-RELATED"/>
    <property type="match status" value="1"/>
</dbReference>
<dbReference type="EMBL" id="JAFITR010000082">
    <property type="protein sequence ID" value="MBN4067196.1"/>
    <property type="molecule type" value="Genomic_DNA"/>
</dbReference>
<name>A0ABS3AR33_9BACT</name>